<accession>I8YYE1</accession>
<comment type="caution">
    <text evidence="1">The sequence shown here is derived from an EMBL/GenBank/DDBJ whole genome shotgun (WGS) entry which is preliminary data.</text>
</comment>
<dbReference type="Proteomes" id="UP000005150">
    <property type="component" value="Unassembled WGS sequence"/>
</dbReference>
<evidence type="ECO:0000313" key="1">
    <source>
        <dbReference type="EMBL" id="EIY68180.1"/>
    </source>
</evidence>
<reference evidence="1 2" key="1">
    <citation type="submission" date="2012-02" db="EMBL/GenBank/DDBJ databases">
        <title>The Genome Sequence of Bacteroides salyersiae CL02T12C01.</title>
        <authorList>
            <consortium name="The Broad Institute Genome Sequencing Platform"/>
            <person name="Earl A."/>
            <person name="Ward D."/>
            <person name="Feldgarden M."/>
            <person name="Gevers D."/>
            <person name="Zitomersky N.L."/>
            <person name="Coyne M.J."/>
            <person name="Comstock L.E."/>
            <person name="Young S.K."/>
            <person name="Zeng Q."/>
            <person name="Gargeya S."/>
            <person name="Fitzgerald M."/>
            <person name="Haas B."/>
            <person name="Abouelleil A."/>
            <person name="Alvarado L."/>
            <person name="Arachchi H.M."/>
            <person name="Berlin A."/>
            <person name="Chapman S.B."/>
            <person name="Gearin G."/>
            <person name="Goldberg J."/>
            <person name="Griggs A."/>
            <person name="Gujja S."/>
            <person name="Hansen M."/>
            <person name="Heiman D."/>
            <person name="Howarth C."/>
            <person name="Larimer J."/>
            <person name="Lui A."/>
            <person name="MacDonald P.J.P."/>
            <person name="McCowen C."/>
            <person name="Montmayeur A."/>
            <person name="Murphy C."/>
            <person name="Neiman D."/>
            <person name="Pearson M."/>
            <person name="Priest M."/>
            <person name="Roberts A."/>
            <person name="Saif S."/>
            <person name="Shea T."/>
            <person name="Sisk P."/>
            <person name="Stolte C."/>
            <person name="Sykes S."/>
            <person name="Wortman J."/>
            <person name="Nusbaum C."/>
            <person name="Birren B."/>
        </authorList>
    </citation>
    <scope>NUCLEOTIDE SEQUENCE [LARGE SCALE GENOMIC DNA]</scope>
    <source>
        <strain evidence="1 2">CL02T12C01</strain>
    </source>
</reference>
<proteinExistence type="predicted"/>
<gene>
    <name evidence="1" type="ORF">HMPREF1071_00912</name>
</gene>
<dbReference type="AlphaFoldDB" id="I8YYE1"/>
<dbReference type="RefSeq" id="WP_007478911.1">
    <property type="nucleotide sequence ID" value="NZ_JH724307.1"/>
</dbReference>
<keyword evidence="2" id="KW-1185">Reference proteome</keyword>
<dbReference type="EMBL" id="AGXV01000011">
    <property type="protein sequence ID" value="EIY68180.1"/>
    <property type="molecule type" value="Genomic_DNA"/>
</dbReference>
<name>I8YYE1_9BACE</name>
<dbReference type="HOGENOM" id="CLU_188905_0_0_10"/>
<evidence type="ECO:0000313" key="2">
    <source>
        <dbReference type="Proteomes" id="UP000005150"/>
    </source>
</evidence>
<sequence>MENQETQYTFKGKAYTAKETNKIGLDDIVCINGIVGYFDALLSDNVILLDESGNEHYIERIAIQDVYLLHRFLSGNKTGISIGELKEAE</sequence>
<dbReference type="PATRIC" id="fig|997887.3.peg.949"/>
<protein>
    <submittedName>
        <fullName evidence="1">Uncharacterized protein</fullName>
    </submittedName>
</protein>
<organism evidence="1 2">
    <name type="scientific">Bacteroides salyersiae CL02T12C01</name>
    <dbReference type="NCBI Taxonomy" id="997887"/>
    <lineage>
        <taxon>Bacteria</taxon>
        <taxon>Pseudomonadati</taxon>
        <taxon>Bacteroidota</taxon>
        <taxon>Bacteroidia</taxon>
        <taxon>Bacteroidales</taxon>
        <taxon>Bacteroidaceae</taxon>
        <taxon>Bacteroides</taxon>
    </lineage>
</organism>